<reference evidence="1" key="1">
    <citation type="journal article" date="2020" name="Stud. Mycol.">
        <title>101 Dothideomycetes genomes: a test case for predicting lifestyles and emergence of pathogens.</title>
        <authorList>
            <person name="Haridas S."/>
            <person name="Albert R."/>
            <person name="Binder M."/>
            <person name="Bloem J."/>
            <person name="Labutti K."/>
            <person name="Salamov A."/>
            <person name="Andreopoulos B."/>
            <person name="Baker S."/>
            <person name="Barry K."/>
            <person name="Bills G."/>
            <person name="Bluhm B."/>
            <person name="Cannon C."/>
            <person name="Castanera R."/>
            <person name="Culley D."/>
            <person name="Daum C."/>
            <person name="Ezra D."/>
            <person name="Gonzalez J."/>
            <person name="Henrissat B."/>
            <person name="Kuo A."/>
            <person name="Liang C."/>
            <person name="Lipzen A."/>
            <person name="Lutzoni F."/>
            <person name="Magnuson J."/>
            <person name="Mondo S."/>
            <person name="Nolan M."/>
            <person name="Ohm R."/>
            <person name="Pangilinan J."/>
            <person name="Park H.-J."/>
            <person name="Ramirez L."/>
            <person name="Alfaro M."/>
            <person name="Sun H."/>
            <person name="Tritt A."/>
            <person name="Yoshinaga Y."/>
            <person name="Zwiers L.-H."/>
            <person name="Turgeon B."/>
            <person name="Goodwin S."/>
            <person name="Spatafora J."/>
            <person name="Crous P."/>
            <person name="Grigoriev I."/>
        </authorList>
    </citation>
    <scope>NUCLEOTIDE SEQUENCE</scope>
    <source>
        <strain evidence="1">CBS 109.77</strain>
    </source>
</reference>
<dbReference type="EMBL" id="MU001780">
    <property type="protein sequence ID" value="KAF2798607.1"/>
    <property type="molecule type" value="Genomic_DNA"/>
</dbReference>
<dbReference type="Proteomes" id="UP000799757">
    <property type="component" value="Unassembled WGS sequence"/>
</dbReference>
<organism evidence="1 2">
    <name type="scientific">Melanomma pulvis-pyrius CBS 109.77</name>
    <dbReference type="NCBI Taxonomy" id="1314802"/>
    <lineage>
        <taxon>Eukaryota</taxon>
        <taxon>Fungi</taxon>
        <taxon>Dikarya</taxon>
        <taxon>Ascomycota</taxon>
        <taxon>Pezizomycotina</taxon>
        <taxon>Dothideomycetes</taxon>
        <taxon>Pleosporomycetidae</taxon>
        <taxon>Pleosporales</taxon>
        <taxon>Melanommataceae</taxon>
        <taxon>Melanomma</taxon>
    </lineage>
</organism>
<evidence type="ECO:0000313" key="1">
    <source>
        <dbReference type="EMBL" id="KAF2798607.1"/>
    </source>
</evidence>
<evidence type="ECO:0000313" key="2">
    <source>
        <dbReference type="Proteomes" id="UP000799757"/>
    </source>
</evidence>
<accession>A0A6A6XSQ0</accession>
<protein>
    <submittedName>
        <fullName evidence="1">Uncharacterized protein</fullName>
    </submittedName>
</protein>
<dbReference type="AlphaFoldDB" id="A0A6A6XSQ0"/>
<proteinExistence type="predicted"/>
<sequence length="54" mass="6064">MTVGYLERAIFSALYLKATLFPALCLHNFALVSSSGLDDWTLLTIYQHKLSTKT</sequence>
<name>A0A6A6XSQ0_9PLEO</name>
<keyword evidence="2" id="KW-1185">Reference proteome</keyword>
<gene>
    <name evidence="1" type="ORF">K505DRAFT_321744</name>
</gene>